<evidence type="ECO:0000313" key="10">
    <source>
        <dbReference type="Proteomes" id="UP000259975"/>
    </source>
</evidence>
<evidence type="ECO:0000313" key="6">
    <source>
        <dbReference type="EMBL" id="SYR40187.1"/>
    </source>
</evidence>
<evidence type="ECO:0000313" key="7">
    <source>
        <dbReference type="Proteomes" id="UP000234439"/>
    </source>
</evidence>
<dbReference type="Proteomes" id="UP000258253">
    <property type="component" value="Unassembled WGS sequence"/>
</dbReference>
<evidence type="ECO:0000313" key="9">
    <source>
        <dbReference type="Proteomes" id="UP000258253"/>
    </source>
</evidence>
<reference evidence="3 7" key="1">
    <citation type="journal article" date="2017" name="J. Infect. Dis.">
        <title>An Analysis of the Epidemic of Klebsiella pneumoniae Carbapenemase-Producing K. pneumoniae: Convergence of Two Evolutionary Mechanisms Creates the Perfect Storm.</title>
        <authorList>
            <person name="Rojas L.J."/>
            <person name="Weinstock G.M."/>
            <person name="De La Cadena E."/>
            <person name="Diaz L."/>
            <person name="Rios R."/>
            <person name="Hanson B.M."/>
            <person name="Brown J.S."/>
            <person name="Vats P."/>
            <person name="Phillips D.S."/>
            <person name="Nguyen H."/>
            <person name="Hujer K.M."/>
            <person name="Correa A."/>
            <person name="Adams M.D."/>
            <person name="Perez F."/>
            <person name="Sodergren E."/>
            <person name="Narechania A."/>
            <person name="Planet P.J."/>
            <person name="Villegas M.V."/>
            <person name="Bonomo R.A."/>
            <person name="Arias C.A."/>
        </authorList>
    </citation>
    <scope>NUCLEOTIDE SEQUENCE [LARGE SCALE GENOMIC DNA]</scope>
    <source>
        <strain evidence="3 7">COL-Kpn30</strain>
    </source>
</reference>
<reference evidence="2 11" key="4">
    <citation type="submission" date="2020-02" db="EMBL/GenBank/DDBJ databases">
        <title>Klebsiella pneumoniae genome sequencing and assembly.</title>
        <authorList>
            <person name="Starkova P.S."/>
            <person name="Sulyan O.S."/>
            <person name="Likholetova D.V."/>
            <person name="Ageevets V.A."/>
            <person name="Lazareva I.V."/>
            <person name="Sopova J.V."/>
            <person name="Sidorenko S.V."/>
        </authorList>
    </citation>
    <scope>NUCLEOTIDE SEQUENCE [LARGE SCALE GENOMIC DNA]</scope>
    <source>
        <strain evidence="2 11">2429</strain>
    </source>
</reference>
<dbReference type="Proteomes" id="UP000259975">
    <property type="component" value="Unassembled WGS sequence"/>
</dbReference>
<reference evidence="9 10" key="3">
    <citation type="submission" date="2018-08" db="EMBL/GenBank/DDBJ databases">
        <authorList>
            <consortium name="Pathogen Informatics"/>
        </authorList>
    </citation>
    <scope>NUCLEOTIDE SEQUENCE [LARGE SCALE GENOMIC DNA]</scope>
    <source>
        <strain evidence="5 10">EuSCAPE_AT029</strain>
        <strain evidence="6 9">EuSCAPE_HU047</strain>
    </source>
</reference>
<dbReference type="Proteomes" id="UP000255518">
    <property type="component" value="Unassembled WGS sequence"/>
</dbReference>
<dbReference type="EMBL" id="ULCI01000010">
    <property type="protein sequence ID" value="SYR40187.1"/>
    <property type="molecule type" value="Genomic_DNA"/>
</dbReference>
<dbReference type="InterPro" id="IPR025979">
    <property type="entry name" value="ChrR-like_cupin_dom"/>
</dbReference>
<evidence type="ECO:0000313" key="5">
    <source>
        <dbReference type="EMBL" id="SXN33434.1"/>
    </source>
</evidence>
<organism evidence="5 10">
    <name type="scientific">Klebsiella pneumoniae</name>
    <dbReference type="NCBI Taxonomy" id="573"/>
    <lineage>
        <taxon>Bacteria</taxon>
        <taxon>Pseudomonadati</taxon>
        <taxon>Pseudomonadota</taxon>
        <taxon>Gammaproteobacteria</taxon>
        <taxon>Enterobacterales</taxon>
        <taxon>Enterobacteriaceae</taxon>
        <taxon>Klebsiella/Raoultella group</taxon>
        <taxon>Klebsiella</taxon>
        <taxon>Klebsiella pneumoniae complex</taxon>
    </lineage>
</organism>
<evidence type="ECO:0000259" key="1">
    <source>
        <dbReference type="Pfam" id="PF12973"/>
    </source>
</evidence>
<dbReference type="CDD" id="cd20303">
    <property type="entry name" value="cupin_ChrR_1"/>
    <property type="match status" value="1"/>
</dbReference>
<evidence type="ECO:0000313" key="4">
    <source>
        <dbReference type="EMBL" id="STT03509.1"/>
    </source>
</evidence>
<dbReference type="Proteomes" id="UP000234439">
    <property type="component" value="Unassembled WGS sequence"/>
</dbReference>
<reference evidence="4 8" key="2">
    <citation type="submission" date="2018-06" db="EMBL/GenBank/DDBJ databases">
        <authorList>
            <consortium name="Pathogen Informatics"/>
            <person name="Doyle S."/>
        </authorList>
    </citation>
    <scope>NUCLEOTIDE SEQUENCE [LARGE SCALE GENOMIC DNA]</scope>
    <source>
        <strain evidence="4 8">NCTC13443</strain>
    </source>
</reference>
<evidence type="ECO:0000313" key="11">
    <source>
        <dbReference type="Proteomes" id="UP000479475"/>
    </source>
</evidence>
<dbReference type="RefSeq" id="WP_032408683.1">
    <property type="nucleotide sequence ID" value="NZ_AP018750.1"/>
</dbReference>
<dbReference type="EMBL" id="JAAKYD010000015">
    <property type="protein sequence ID" value="NGN73797.1"/>
    <property type="molecule type" value="Genomic_DNA"/>
</dbReference>
<dbReference type="EMBL" id="UGKT01000001">
    <property type="protein sequence ID" value="STT03509.1"/>
    <property type="molecule type" value="Genomic_DNA"/>
</dbReference>
<dbReference type="Pfam" id="PF12973">
    <property type="entry name" value="Cupin_7"/>
    <property type="match status" value="1"/>
</dbReference>
<feature type="domain" description="ChrR-like cupin" evidence="1">
    <location>
        <begin position="9"/>
        <end position="111"/>
    </location>
</feature>
<dbReference type="Gene3D" id="2.60.120.10">
    <property type="entry name" value="Jelly Rolls"/>
    <property type="match status" value="1"/>
</dbReference>
<dbReference type="EMBL" id="NCMJ01000128">
    <property type="protein sequence ID" value="PLE25377.1"/>
    <property type="molecule type" value="Genomic_DNA"/>
</dbReference>
<dbReference type="InterPro" id="IPR011051">
    <property type="entry name" value="RmlC_Cupin_sf"/>
</dbReference>
<name>A0A2S6ECY0_KLEPN</name>
<sequence length="224" mass="24887">MLINHDFTRRVTVSCDDYYWVHSPQTGIDRVMLDRIGGEQARATSLVRYLPQTSFPEHQHPGGEEILVLEGQFSEGNRDYPAGWYLRNPPGSSHQPHSNKGTQLFVKLGQMTKRETVPLRIDSRAPENWREDGGMSICPLFESAEERVCLLLMDSGSLLVAPSLKGGAELLIVEGNLIEGNSIHAKGSWIRIPSGHGMAFIAGIDKSLVYLKEGHLDVEQVTLP</sequence>
<accession>A0A2S6ECY0</accession>
<evidence type="ECO:0000313" key="8">
    <source>
        <dbReference type="Proteomes" id="UP000255518"/>
    </source>
</evidence>
<dbReference type="Proteomes" id="UP000479475">
    <property type="component" value="Unassembled WGS sequence"/>
</dbReference>
<protein>
    <submittedName>
        <fullName evidence="2 5">Anti-sigma factor</fullName>
    </submittedName>
</protein>
<dbReference type="InterPro" id="IPR014710">
    <property type="entry name" value="RmlC-like_jellyroll"/>
</dbReference>
<proteinExistence type="predicted"/>
<dbReference type="AlphaFoldDB" id="A0A2S6ECY0"/>
<evidence type="ECO:0000313" key="2">
    <source>
        <dbReference type="EMBL" id="NGN73797.1"/>
    </source>
</evidence>
<gene>
    <name evidence="3" type="ORF">B6I68_22455</name>
    <name evidence="2" type="ORF">G4V31_16870</name>
    <name evidence="4" type="ORF">NCTC13443_03874</name>
    <name evidence="5" type="ORF">SAMEA3499901_04490</name>
    <name evidence="6" type="ORF">SAMEA3538828_02733</name>
</gene>
<dbReference type="EMBL" id="UKGE01000022">
    <property type="protein sequence ID" value="SXN33434.1"/>
    <property type="molecule type" value="Genomic_DNA"/>
</dbReference>
<evidence type="ECO:0000313" key="3">
    <source>
        <dbReference type="EMBL" id="PLE25377.1"/>
    </source>
</evidence>
<dbReference type="SUPFAM" id="SSF51182">
    <property type="entry name" value="RmlC-like cupins"/>
    <property type="match status" value="2"/>
</dbReference>